<reference evidence="2" key="2">
    <citation type="submission" date="2018-05" db="EMBL/GenBank/DDBJ databases">
        <title>OmerRS3 (Oryza meridionalis Reference Sequence Version 3).</title>
        <authorList>
            <person name="Zhang J."/>
            <person name="Kudrna D."/>
            <person name="Lee S."/>
            <person name="Talag J."/>
            <person name="Welchert J."/>
            <person name="Wing R.A."/>
        </authorList>
    </citation>
    <scope>NUCLEOTIDE SEQUENCE [LARGE SCALE GENOMIC DNA]</scope>
    <source>
        <strain evidence="2">cv. OR44</strain>
    </source>
</reference>
<reference evidence="2" key="1">
    <citation type="submission" date="2015-04" db="UniProtKB">
        <authorList>
            <consortium name="EnsemblPlants"/>
        </authorList>
    </citation>
    <scope>IDENTIFICATION</scope>
</reference>
<dbReference type="HOGENOM" id="CLU_2780140_0_0_1"/>
<dbReference type="EnsemblPlants" id="OMERI03G20150.1">
    <property type="protein sequence ID" value="OMERI03G20150.1"/>
    <property type="gene ID" value="OMERI03G20150"/>
</dbReference>
<organism evidence="2">
    <name type="scientific">Oryza meridionalis</name>
    <dbReference type="NCBI Taxonomy" id="40149"/>
    <lineage>
        <taxon>Eukaryota</taxon>
        <taxon>Viridiplantae</taxon>
        <taxon>Streptophyta</taxon>
        <taxon>Embryophyta</taxon>
        <taxon>Tracheophyta</taxon>
        <taxon>Spermatophyta</taxon>
        <taxon>Magnoliopsida</taxon>
        <taxon>Liliopsida</taxon>
        <taxon>Poales</taxon>
        <taxon>Poaceae</taxon>
        <taxon>BOP clade</taxon>
        <taxon>Oryzoideae</taxon>
        <taxon>Oryzeae</taxon>
        <taxon>Oryzinae</taxon>
        <taxon>Oryza</taxon>
    </lineage>
</organism>
<dbReference type="Gramene" id="OMERI03G20150.1">
    <property type="protein sequence ID" value="OMERI03G20150.1"/>
    <property type="gene ID" value="OMERI03G20150"/>
</dbReference>
<evidence type="ECO:0000256" key="1">
    <source>
        <dbReference type="SAM" id="MobiDB-lite"/>
    </source>
</evidence>
<dbReference type="Proteomes" id="UP000008021">
    <property type="component" value="Chromosome 3"/>
</dbReference>
<name>A0A0E0D2G1_9ORYZ</name>
<accession>A0A0E0D2G1</accession>
<keyword evidence="3" id="KW-1185">Reference proteome</keyword>
<dbReference type="AlphaFoldDB" id="A0A0E0D2G1"/>
<protein>
    <submittedName>
        <fullName evidence="2">Uncharacterized protein</fullName>
    </submittedName>
</protein>
<dbReference type="STRING" id="40149.A0A0E0D2G1"/>
<evidence type="ECO:0000313" key="2">
    <source>
        <dbReference type="EnsemblPlants" id="OMERI03G20150.1"/>
    </source>
</evidence>
<feature type="region of interest" description="Disordered" evidence="1">
    <location>
        <begin position="1"/>
        <end position="28"/>
    </location>
</feature>
<sequence length="69" mass="7028">MAASLAAARFAGEASPAPAAAGTGARAGTCRRDAGRVVAMPMRRQCARGVVVRCAGAGAGRSFVVYYYY</sequence>
<evidence type="ECO:0000313" key="3">
    <source>
        <dbReference type="Proteomes" id="UP000008021"/>
    </source>
</evidence>
<proteinExistence type="predicted"/>